<accession>A0A1H2KCJ2</accession>
<dbReference type="PANTHER" id="PTHR43615">
    <property type="entry name" value="PHOSPHOENOLPYRUVATE SYNTHASE-RELATED"/>
    <property type="match status" value="1"/>
</dbReference>
<dbReference type="Gene3D" id="3.50.30.10">
    <property type="entry name" value="Phosphohistidine domain"/>
    <property type="match status" value="1"/>
</dbReference>
<dbReference type="RefSeq" id="WP_092238696.1">
    <property type="nucleotide sequence ID" value="NZ_FNLL01000031.1"/>
</dbReference>
<evidence type="ECO:0000313" key="3">
    <source>
        <dbReference type="Proteomes" id="UP000199608"/>
    </source>
</evidence>
<evidence type="ECO:0000259" key="1">
    <source>
        <dbReference type="Pfam" id="PF00391"/>
    </source>
</evidence>
<protein>
    <submittedName>
        <fullName evidence="2">Pyruvate, water dikinase</fullName>
    </submittedName>
</protein>
<keyword evidence="2" id="KW-0808">Transferase</keyword>
<keyword evidence="3" id="KW-1185">Reference proteome</keyword>
<keyword evidence="2" id="KW-0418">Kinase</keyword>
<gene>
    <name evidence="2" type="ORF">SAMN04487931_1311</name>
</gene>
<dbReference type="SUPFAM" id="SSF52009">
    <property type="entry name" value="Phosphohistidine domain"/>
    <property type="match status" value="1"/>
</dbReference>
<dbReference type="InterPro" id="IPR008279">
    <property type="entry name" value="PEP-util_enz_mobile_dom"/>
</dbReference>
<sequence>MADKSFPNPHEIEAIPGTEGWERMYPYHYVFSTKDKEREEYENNTFWFNDALHYPEPLYPFDIIWDEAWFLALSQFNTRIFSVPPVYGVDHRIINGNVYISPVPVTDPEEVQKRIPMFMERAGYYYENWDDLHNQWENKMKGIISEIENLEIASLPDMEDISVVKNGLGTSSGYELLKNYDKLIDLGIRCWQYHFEFLNLGYASYVTFVDFCTKAFPDIPLQKVTQMVAGIDVILYRPDDELRKLAKLAIELGIDSQIGGDTKDIDDVISELQGSENGKKWVAAWDEAKYPWFNISTGTGWYHQDVSWNDNLNIPLSSVRIYIGKLNEGKSIDRPLEQIKIERKKLIVEYRGLLKTDEDRQTFDQLHGTAELVFPYVENHMFYVEHWFHSVFWNKMRAVAAIMADNNFLEGQEDIWYMSRSEIKEALWDLVTAWASGTKGYGPLHWPEEIQWRKGVYQKFKENIPIPAVGKPPETIAEPFTIVLWGITNESMSAWAKLKEIGDPDKVNEMEGFAGSPGVAEGIARVCRSVEDIGELKEGEILVAPTTSPSWAPVFQKIKAVVTDVGGIMCHAAIVCREYGMPAVVGTGQGTTIIKSGMKIKVNGDTGKIHIER</sequence>
<evidence type="ECO:0000313" key="2">
    <source>
        <dbReference type="EMBL" id="SDU66322.1"/>
    </source>
</evidence>
<dbReference type="Proteomes" id="UP000199608">
    <property type="component" value="Unassembled WGS sequence"/>
</dbReference>
<feature type="domain" description="PEP-utilising enzyme mobile" evidence="1">
    <location>
        <begin position="536"/>
        <end position="607"/>
    </location>
</feature>
<dbReference type="PANTHER" id="PTHR43615:SF1">
    <property type="entry name" value="PPDK_N DOMAIN-CONTAINING PROTEIN"/>
    <property type="match status" value="1"/>
</dbReference>
<dbReference type="GO" id="GO:0016301">
    <property type="term" value="F:kinase activity"/>
    <property type="evidence" value="ECO:0007669"/>
    <property type="project" value="UniProtKB-KW"/>
</dbReference>
<dbReference type="InterPro" id="IPR036637">
    <property type="entry name" value="Phosphohistidine_dom_sf"/>
</dbReference>
<name>A0A1H2KCJ2_9BACT</name>
<dbReference type="NCBIfam" id="NF006150">
    <property type="entry name" value="PRK08296.1-2"/>
    <property type="match status" value="1"/>
</dbReference>
<keyword evidence="2" id="KW-0670">Pyruvate</keyword>
<reference evidence="3" key="1">
    <citation type="submission" date="2016-10" db="EMBL/GenBank/DDBJ databases">
        <authorList>
            <person name="Varghese N."/>
            <person name="Submissions S."/>
        </authorList>
    </citation>
    <scope>NUCLEOTIDE SEQUENCE [LARGE SCALE GENOMIC DNA]</scope>
    <source>
        <strain evidence="3">DSM 3384</strain>
    </source>
</reference>
<organism evidence="2 3">
    <name type="scientific">Desulfobacula phenolica</name>
    <dbReference type="NCBI Taxonomy" id="90732"/>
    <lineage>
        <taxon>Bacteria</taxon>
        <taxon>Pseudomonadati</taxon>
        <taxon>Thermodesulfobacteriota</taxon>
        <taxon>Desulfobacteria</taxon>
        <taxon>Desulfobacterales</taxon>
        <taxon>Desulfobacteraceae</taxon>
        <taxon>Desulfobacula</taxon>
    </lineage>
</organism>
<dbReference type="AlphaFoldDB" id="A0A1H2KCJ2"/>
<dbReference type="NCBIfam" id="NF006152">
    <property type="entry name" value="PRK08296.1-4"/>
    <property type="match status" value="1"/>
</dbReference>
<dbReference type="Pfam" id="PF00391">
    <property type="entry name" value="PEP-utilizers"/>
    <property type="match status" value="1"/>
</dbReference>
<proteinExistence type="predicted"/>
<dbReference type="InterPro" id="IPR051549">
    <property type="entry name" value="PEP_Utilizing_Enz"/>
</dbReference>
<dbReference type="EMBL" id="FNLL01000031">
    <property type="protein sequence ID" value="SDU66322.1"/>
    <property type="molecule type" value="Genomic_DNA"/>
</dbReference>
<dbReference type="NCBIfam" id="NF006153">
    <property type="entry name" value="PRK08296.1-5"/>
    <property type="match status" value="1"/>
</dbReference>